<reference evidence="2" key="1">
    <citation type="submission" date="2022-10" db="EMBL/GenBank/DDBJ databases">
        <authorList>
            <person name="Yue Y."/>
        </authorList>
    </citation>
    <scope>NUCLEOTIDE SEQUENCE</scope>
    <source>
        <strain evidence="2">Z654</strain>
    </source>
</reference>
<sequence length="214" mass="22500">MRSYVAAASLAVLAACQSGVPNSGYDGYNTSDALQGSPVQTGVISDESYGGGGVSTELDSALQGQGTVSTSGSPTYQRSASPIGISDEQNFDAVTARETIESDAERLARQRAQYQEIEPTALPSRSGSTKKAVSIVAFALNTTNSVGQQIYPRSSNPSMSRFQKACGRYTSSDQAQIDFLNNGGPEKDRRGVDPDGDGFACYWDPSPFRAARGG</sequence>
<gene>
    <name evidence="2" type="ORF">OH136_04165</name>
</gene>
<accession>A0AAE3IX73</accession>
<keyword evidence="3" id="KW-1185">Reference proteome</keyword>
<evidence type="ECO:0000313" key="2">
    <source>
        <dbReference type="EMBL" id="MCV6823743.1"/>
    </source>
</evidence>
<dbReference type="AlphaFoldDB" id="A0AAE3IX73"/>
<evidence type="ECO:0000256" key="1">
    <source>
        <dbReference type="SAM" id="MobiDB-lite"/>
    </source>
</evidence>
<dbReference type="PROSITE" id="PS51257">
    <property type="entry name" value="PROKAR_LIPOPROTEIN"/>
    <property type="match status" value="1"/>
</dbReference>
<protein>
    <recommendedName>
        <fullName evidence="4">Excalibur calcium-binding domain-containing protein</fullName>
    </recommendedName>
</protein>
<feature type="region of interest" description="Disordered" evidence="1">
    <location>
        <begin position="175"/>
        <end position="198"/>
    </location>
</feature>
<organism evidence="2 3">
    <name type="scientific">Halocynthiibacter halioticoli</name>
    <dbReference type="NCBI Taxonomy" id="2986804"/>
    <lineage>
        <taxon>Bacteria</taxon>
        <taxon>Pseudomonadati</taxon>
        <taxon>Pseudomonadota</taxon>
        <taxon>Alphaproteobacteria</taxon>
        <taxon>Rhodobacterales</taxon>
        <taxon>Paracoccaceae</taxon>
        <taxon>Halocynthiibacter</taxon>
    </lineage>
</organism>
<evidence type="ECO:0000313" key="3">
    <source>
        <dbReference type="Proteomes" id="UP001208041"/>
    </source>
</evidence>
<dbReference type="Proteomes" id="UP001208041">
    <property type="component" value="Unassembled WGS sequence"/>
</dbReference>
<comment type="caution">
    <text evidence="2">The sequence shown here is derived from an EMBL/GenBank/DDBJ whole genome shotgun (WGS) entry which is preliminary data.</text>
</comment>
<dbReference type="EMBL" id="JAOYFC010000001">
    <property type="protein sequence ID" value="MCV6823743.1"/>
    <property type="molecule type" value="Genomic_DNA"/>
</dbReference>
<dbReference type="RefSeq" id="WP_263952579.1">
    <property type="nucleotide sequence ID" value="NZ_JAOYFC010000001.1"/>
</dbReference>
<name>A0AAE3IX73_9RHOB</name>
<feature type="region of interest" description="Disordered" evidence="1">
    <location>
        <begin position="64"/>
        <end position="83"/>
    </location>
</feature>
<evidence type="ECO:0008006" key="4">
    <source>
        <dbReference type="Google" id="ProtNLM"/>
    </source>
</evidence>
<feature type="compositionally biased region" description="Polar residues" evidence="1">
    <location>
        <begin position="64"/>
        <end position="80"/>
    </location>
</feature>
<proteinExistence type="predicted"/>